<dbReference type="GO" id="GO:0016765">
    <property type="term" value="F:transferase activity, transferring alkyl or aryl (other than methyl) groups"/>
    <property type="evidence" value="ECO:0007669"/>
    <property type="project" value="InterPro"/>
</dbReference>
<dbReference type="Pfam" id="PF01040">
    <property type="entry name" value="UbiA"/>
    <property type="match status" value="1"/>
</dbReference>
<dbReference type="CDD" id="cd13965">
    <property type="entry name" value="PT_UbiA_3"/>
    <property type="match status" value="1"/>
</dbReference>
<dbReference type="PANTHER" id="PTHR42723">
    <property type="entry name" value="CHLOROPHYLL SYNTHASE"/>
    <property type="match status" value="1"/>
</dbReference>
<proteinExistence type="predicted"/>
<keyword evidence="3 5" id="KW-1133">Transmembrane helix</keyword>
<feature type="transmembrane region" description="Helical" evidence="5">
    <location>
        <begin position="251"/>
        <end position="274"/>
    </location>
</feature>
<evidence type="ECO:0000256" key="3">
    <source>
        <dbReference type="ARBA" id="ARBA00022989"/>
    </source>
</evidence>
<keyword evidence="2 5" id="KW-0812">Transmembrane</keyword>
<protein>
    <recommendedName>
        <fullName evidence="8">UbiA prenyltransferase family-domain-containing protein</fullName>
    </recommendedName>
</protein>
<sequence>MFSRLITVSQPRPSLQPSTRRRSQLVHVLSGLMTFIRHCGYHARTAMLFTASDLKTILLPISAFACATAPLCSFDRLLRALIWTWIHQFMCNVSNQARTRLEDAVNKPWRPLPAGRITERQAFVLRWVTVAAAFGCSALHGGDLMLTTLGLLLTTFAYDELGLAGHLIGKSICNIGGYTTLEIGATKLMGATRDLDNVSATAVCISGALICTTIQAQDFADVEGDAILGRKTFPIYAPEFSRIATVTAISVWSLFLASFWGIGSVCGAIFVVFGSFVGSRFYSLRGPDDDELSYVLYNVSKICTIMLVARSTLRALPQVWLTMVHIMPNHARTGLFTF</sequence>
<dbReference type="RefSeq" id="XP_007366644.1">
    <property type="nucleotide sequence ID" value="XM_007366582.1"/>
</dbReference>
<dbReference type="Proteomes" id="UP000053319">
    <property type="component" value="Unassembled WGS sequence"/>
</dbReference>
<dbReference type="InterPro" id="IPR050475">
    <property type="entry name" value="Prenyltransferase_related"/>
</dbReference>
<dbReference type="GeneID" id="18843130"/>
<dbReference type="GO" id="GO:0016020">
    <property type="term" value="C:membrane"/>
    <property type="evidence" value="ECO:0007669"/>
    <property type="project" value="UniProtKB-SubCell"/>
</dbReference>
<name>R7SXP3_DICSQ</name>
<dbReference type="HOGENOM" id="CLU_063928_0_0_1"/>
<dbReference type="InterPro" id="IPR000537">
    <property type="entry name" value="UbiA_prenyltransferase"/>
</dbReference>
<dbReference type="PANTHER" id="PTHR42723:SF1">
    <property type="entry name" value="CHLOROPHYLL SYNTHASE, CHLOROPLASTIC"/>
    <property type="match status" value="1"/>
</dbReference>
<comment type="subcellular location">
    <subcellularLocation>
        <location evidence="1">Membrane</location>
        <topology evidence="1">Multi-pass membrane protein</topology>
    </subcellularLocation>
</comment>
<organism evidence="6 7">
    <name type="scientific">Dichomitus squalens (strain LYAD-421)</name>
    <name type="common">Western red white-rot fungus</name>
    <dbReference type="NCBI Taxonomy" id="732165"/>
    <lineage>
        <taxon>Eukaryota</taxon>
        <taxon>Fungi</taxon>
        <taxon>Dikarya</taxon>
        <taxon>Basidiomycota</taxon>
        <taxon>Agaricomycotina</taxon>
        <taxon>Agaricomycetes</taxon>
        <taxon>Polyporales</taxon>
        <taxon>Polyporaceae</taxon>
        <taxon>Dichomitus</taxon>
    </lineage>
</organism>
<evidence type="ECO:0008006" key="8">
    <source>
        <dbReference type="Google" id="ProtNLM"/>
    </source>
</evidence>
<keyword evidence="4 5" id="KW-0472">Membrane</keyword>
<accession>R7SXP3</accession>
<evidence type="ECO:0000256" key="2">
    <source>
        <dbReference type="ARBA" id="ARBA00022692"/>
    </source>
</evidence>
<dbReference type="OrthoDB" id="434972at2759"/>
<evidence type="ECO:0000313" key="7">
    <source>
        <dbReference type="Proteomes" id="UP000053319"/>
    </source>
</evidence>
<dbReference type="AlphaFoldDB" id="R7SXP3"/>
<gene>
    <name evidence="6" type="ORF">DICSQDRAFT_62599</name>
</gene>
<dbReference type="OMA" id="SKICTIM"/>
<dbReference type="EMBL" id="JH719415">
    <property type="protein sequence ID" value="EJF60505.1"/>
    <property type="molecule type" value="Genomic_DNA"/>
</dbReference>
<evidence type="ECO:0000313" key="6">
    <source>
        <dbReference type="EMBL" id="EJF60505.1"/>
    </source>
</evidence>
<evidence type="ECO:0000256" key="5">
    <source>
        <dbReference type="SAM" id="Phobius"/>
    </source>
</evidence>
<reference evidence="6 7" key="1">
    <citation type="journal article" date="2012" name="Science">
        <title>The Paleozoic origin of enzymatic lignin decomposition reconstructed from 31 fungal genomes.</title>
        <authorList>
            <person name="Floudas D."/>
            <person name="Binder M."/>
            <person name="Riley R."/>
            <person name="Barry K."/>
            <person name="Blanchette R.A."/>
            <person name="Henrissat B."/>
            <person name="Martinez A.T."/>
            <person name="Otillar R."/>
            <person name="Spatafora J.W."/>
            <person name="Yadav J.S."/>
            <person name="Aerts A."/>
            <person name="Benoit I."/>
            <person name="Boyd A."/>
            <person name="Carlson A."/>
            <person name="Copeland A."/>
            <person name="Coutinho P.M."/>
            <person name="de Vries R.P."/>
            <person name="Ferreira P."/>
            <person name="Findley K."/>
            <person name="Foster B."/>
            <person name="Gaskell J."/>
            <person name="Glotzer D."/>
            <person name="Gorecki P."/>
            <person name="Heitman J."/>
            <person name="Hesse C."/>
            <person name="Hori C."/>
            <person name="Igarashi K."/>
            <person name="Jurgens J.A."/>
            <person name="Kallen N."/>
            <person name="Kersten P."/>
            <person name="Kohler A."/>
            <person name="Kuees U."/>
            <person name="Kumar T.K.A."/>
            <person name="Kuo A."/>
            <person name="LaButti K."/>
            <person name="Larrondo L.F."/>
            <person name="Lindquist E."/>
            <person name="Ling A."/>
            <person name="Lombard V."/>
            <person name="Lucas S."/>
            <person name="Lundell T."/>
            <person name="Martin R."/>
            <person name="McLaughlin D.J."/>
            <person name="Morgenstern I."/>
            <person name="Morin E."/>
            <person name="Murat C."/>
            <person name="Nagy L.G."/>
            <person name="Nolan M."/>
            <person name="Ohm R.A."/>
            <person name="Patyshakuliyeva A."/>
            <person name="Rokas A."/>
            <person name="Ruiz-Duenas F.J."/>
            <person name="Sabat G."/>
            <person name="Salamov A."/>
            <person name="Samejima M."/>
            <person name="Schmutz J."/>
            <person name="Slot J.C."/>
            <person name="St John F."/>
            <person name="Stenlid J."/>
            <person name="Sun H."/>
            <person name="Sun S."/>
            <person name="Syed K."/>
            <person name="Tsang A."/>
            <person name="Wiebenga A."/>
            <person name="Young D."/>
            <person name="Pisabarro A."/>
            <person name="Eastwood D.C."/>
            <person name="Martin F."/>
            <person name="Cullen D."/>
            <person name="Grigoriev I.V."/>
            <person name="Hibbett D.S."/>
        </authorList>
    </citation>
    <scope>NUCLEOTIDE SEQUENCE [LARGE SCALE GENOMIC DNA]</scope>
    <source>
        <strain evidence="6 7">LYAD-421 SS1</strain>
    </source>
</reference>
<dbReference type="InterPro" id="IPR044878">
    <property type="entry name" value="UbiA_sf"/>
</dbReference>
<evidence type="ECO:0000256" key="1">
    <source>
        <dbReference type="ARBA" id="ARBA00004141"/>
    </source>
</evidence>
<dbReference type="Gene3D" id="1.10.357.140">
    <property type="entry name" value="UbiA prenyltransferase"/>
    <property type="match status" value="1"/>
</dbReference>
<dbReference type="KEGG" id="dsq:DICSQDRAFT_62599"/>
<evidence type="ECO:0000256" key="4">
    <source>
        <dbReference type="ARBA" id="ARBA00023136"/>
    </source>
</evidence>